<comment type="function">
    <text evidence="10">Has a role in promoting intracellular calcium ion sequestration via the exchange of calcium ions for hydrogen ions across the vacuolar membrane. Involved also in manganese ion homeostasis via its uptake into the vacuole.</text>
</comment>
<feature type="transmembrane region" description="Helical" evidence="10">
    <location>
        <begin position="140"/>
        <end position="159"/>
    </location>
</feature>
<accession>A0ABR1PY96</accession>
<comment type="similarity">
    <text evidence="2 10">Belongs to the Ca(2+):cation antiporter (CaCA) (TC 2.A.19) family.</text>
</comment>
<evidence type="ECO:0000256" key="3">
    <source>
        <dbReference type="ARBA" id="ARBA00022448"/>
    </source>
</evidence>
<feature type="domain" description="Sodium/calcium exchanger membrane region" evidence="11">
    <location>
        <begin position="285"/>
        <end position="446"/>
    </location>
</feature>
<feature type="transmembrane region" description="Helical" evidence="10">
    <location>
        <begin position="428"/>
        <end position="448"/>
    </location>
</feature>
<feature type="transmembrane region" description="Helical" evidence="10">
    <location>
        <begin position="109"/>
        <end position="128"/>
    </location>
</feature>
<evidence type="ECO:0000256" key="6">
    <source>
        <dbReference type="ARBA" id="ARBA00022837"/>
    </source>
</evidence>
<gene>
    <name evidence="12" type="ORF">PG986_011814</name>
</gene>
<organism evidence="12 13">
    <name type="scientific">Apiospora aurea</name>
    <dbReference type="NCBI Taxonomy" id="335848"/>
    <lineage>
        <taxon>Eukaryota</taxon>
        <taxon>Fungi</taxon>
        <taxon>Dikarya</taxon>
        <taxon>Ascomycota</taxon>
        <taxon>Pezizomycotina</taxon>
        <taxon>Sordariomycetes</taxon>
        <taxon>Xylariomycetidae</taxon>
        <taxon>Amphisphaeriales</taxon>
        <taxon>Apiosporaceae</taxon>
        <taxon>Apiospora</taxon>
    </lineage>
</organism>
<evidence type="ECO:0000259" key="11">
    <source>
        <dbReference type="Pfam" id="PF01699"/>
    </source>
</evidence>
<dbReference type="GeneID" id="92081098"/>
<feature type="transmembrane region" description="Helical" evidence="10">
    <location>
        <begin position="213"/>
        <end position="232"/>
    </location>
</feature>
<dbReference type="RefSeq" id="XP_066694732.1">
    <property type="nucleotide sequence ID" value="XM_066848036.1"/>
</dbReference>
<evidence type="ECO:0000256" key="7">
    <source>
        <dbReference type="ARBA" id="ARBA00022989"/>
    </source>
</evidence>
<evidence type="ECO:0000313" key="13">
    <source>
        <dbReference type="Proteomes" id="UP001391051"/>
    </source>
</evidence>
<comment type="caution">
    <text evidence="10">Lacks conserved residue(s) required for the propagation of feature annotation.</text>
</comment>
<keyword evidence="6 10" id="KW-0106">Calcium</keyword>
<evidence type="ECO:0000313" key="12">
    <source>
        <dbReference type="EMBL" id="KAK7942701.1"/>
    </source>
</evidence>
<feature type="transmembrane region" description="Helical" evidence="10">
    <location>
        <begin position="56"/>
        <end position="89"/>
    </location>
</feature>
<comment type="caution">
    <text evidence="12">The sequence shown here is derived from an EMBL/GenBank/DDBJ whole genome shotgun (WGS) entry which is preliminary data.</text>
</comment>
<dbReference type="EMBL" id="JAQQWE010000008">
    <property type="protein sequence ID" value="KAK7942701.1"/>
    <property type="molecule type" value="Genomic_DNA"/>
</dbReference>
<keyword evidence="3 10" id="KW-0813">Transport</keyword>
<evidence type="ECO:0000256" key="1">
    <source>
        <dbReference type="ARBA" id="ARBA00004127"/>
    </source>
</evidence>
<keyword evidence="13" id="KW-1185">Reference proteome</keyword>
<feature type="transmembrane region" description="Helical" evidence="10">
    <location>
        <begin position="405"/>
        <end position="422"/>
    </location>
</feature>
<dbReference type="InterPro" id="IPR004837">
    <property type="entry name" value="NaCa_Exmemb"/>
</dbReference>
<feature type="transmembrane region" description="Helical" evidence="10">
    <location>
        <begin position="314"/>
        <end position="331"/>
    </location>
</feature>
<evidence type="ECO:0000256" key="9">
    <source>
        <dbReference type="ARBA" id="ARBA00023136"/>
    </source>
</evidence>
<feature type="domain" description="Sodium/calcium exchanger membrane region" evidence="11">
    <location>
        <begin position="75"/>
        <end position="237"/>
    </location>
</feature>
<evidence type="ECO:0000256" key="10">
    <source>
        <dbReference type="RuleBase" id="RU365028"/>
    </source>
</evidence>
<keyword evidence="4 10" id="KW-0109">Calcium transport</keyword>
<evidence type="ECO:0000256" key="2">
    <source>
        <dbReference type="ARBA" id="ARBA00008170"/>
    </source>
</evidence>
<comment type="subcellular location">
    <subcellularLocation>
        <location evidence="1">Endomembrane system</location>
        <topology evidence="1">Multi-pass membrane protein</topology>
    </subcellularLocation>
    <subcellularLocation>
        <location evidence="10">Vacuole membrane</location>
    </subcellularLocation>
</comment>
<evidence type="ECO:0000256" key="8">
    <source>
        <dbReference type="ARBA" id="ARBA00023065"/>
    </source>
</evidence>
<dbReference type="InterPro" id="IPR044880">
    <property type="entry name" value="NCX_ion-bd_dom_sf"/>
</dbReference>
<proteinExistence type="inferred from homology"/>
<dbReference type="PANTHER" id="PTHR31503">
    <property type="entry name" value="VACUOLAR CALCIUM ION TRANSPORTER"/>
    <property type="match status" value="1"/>
</dbReference>
<dbReference type="Pfam" id="PF01699">
    <property type="entry name" value="Na_Ca_ex"/>
    <property type="match status" value="2"/>
</dbReference>
<dbReference type="InterPro" id="IPR004713">
    <property type="entry name" value="CaH_exchang"/>
</dbReference>
<keyword evidence="7 10" id="KW-1133">Transmembrane helix</keyword>
<dbReference type="InterPro" id="IPR004798">
    <property type="entry name" value="CAX-like"/>
</dbReference>
<feature type="transmembrane region" description="Helical" evidence="10">
    <location>
        <begin position="280"/>
        <end position="302"/>
    </location>
</feature>
<dbReference type="PANTHER" id="PTHR31503:SF22">
    <property type="entry name" value="VACUOLAR CALCIUM ION TRANSPORTER"/>
    <property type="match status" value="1"/>
</dbReference>
<sequence>MGGSSPAQNRIHSDTYRFFLDLWYTPGMDSDNPLVKFPAQMWHIIKATLLRSKINILLFCVPIGLVAGMTGMDPVAVFVINFFAIIPLAAVLSNATEDISAKLGEQLGGLLNATFGNAVELIVSVIALKERQYAVVKSSMIGSILSNLLLVMGMCFFFGGLKNMRDDAGAGKEQEFTDITAQTTCSLLMLAAASMVVPSASSSNNDPDERQQTILNLSRGTAIILLIMYAFYLNFSLRTHHNLFVPKSKQQPQRSPGDEEEANGEVLVTSECEDEPLLGAWASGAILIVTTVLVAVCADYLVDSIDALVERANISRNFIGLILIPIVGNAAEHVTAVVVAVKNNMDLVCAIQESWRDMERMSLIGVQAMQVAIGSSIQIAMFVTPFLVVLGWIMGHDMTMRFETFETIAFILAVLVVIYTVQDGKSNYLEGVMLMAMYVIIAVAFFAAPSDGLSNEDAGLDAFKAAIKSSIPS</sequence>
<keyword evidence="9 10" id="KW-0472">Membrane</keyword>
<feature type="transmembrane region" description="Helical" evidence="10">
    <location>
        <begin position="368"/>
        <end position="393"/>
    </location>
</feature>
<dbReference type="Gene3D" id="1.20.1420.30">
    <property type="entry name" value="NCX, central ion-binding region"/>
    <property type="match status" value="2"/>
</dbReference>
<evidence type="ECO:0000256" key="4">
    <source>
        <dbReference type="ARBA" id="ARBA00022568"/>
    </source>
</evidence>
<keyword evidence="10" id="KW-0050">Antiport</keyword>
<dbReference type="NCBIfam" id="TIGR00378">
    <property type="entry name" value="cax"/>
    <property type="match status" value="1"/>
</dbReference>
<dbReference type="Proteomes" id="UP001391051">
    <property type="component" value="Unassembled WGS sequence"/>
</dbReference>
<keyword evidence="8 10" id="KW-0406">Ion transport</keyword>
<evidence type="ECO:0000256" key="5">
    <source>
        <dbReference type="ARBA" id="ARBA00022692"/>
    </source>
</evidence>
<reference evidence="12 13" key="1">
    <citation type="submission" date="2023-01" db="EMBL/GenBank/DDBJ databases">
        <title>Analysis of 21 Apiospora genomes using comparative genomics revels a genus with tremendous synthesis potential of carbohydrate active enzymes and secondary metabolites.</title>
        <authorList>
            <person name="Sorensen T."/>
        </authorList>
    </citation>
    <scope>NUCLEOTIDE SEQUENCE [LARGE SCALE GENOMIC DNA]</scope>
    <source>
        <strain evidence="12 13">CBS 24483</strain>
    </source>
</reference>
<keyword evidence="5 10" id="KW-0812">Transmembrane</keyword>
<keyword evidence="10" id="KW-0926">Vacuole</keyword>
<protein>
    <recommendedName>
        <fullName evidence="10">Vacuolar calcium ion transporter</fullName>
    </recommendedName>
</protein>
<name>A0ABR1PY96_9PEZI</name>